<protein>
    <submittedName>
        <fullName evidence="1">(African queen) hypothetical protein</fullName>
    </submittedName>
</protein>
<evidence type="ECO:0000313" key="2">
    <source>
        <dbReference type="Proteomes" id="UP000789524"/>
    </source>
</evidence>
<organism evidence="1 2">
    <name type="scientific">Danaus chrysippus</name>
    <name type="common">African queen</name>
    <dbReference type="NCBI Taxonomy" id="151541"/>
    <lineage>
        <taxon>Eukaryota</taxon>
        <taxon>Metazoa</taxon>
        <taxon>Ecdysozoa</taxon>
        <taxon>Arthropoda</taxon>
        <taxon>Hexapoda</taxon>
        <taxon>Insecta</taxon>
        <taxon>Pterygota</taxon>
        <taxon>Neoptera</taxon>
        <taxon>Endopterygota</taxon>
        <taxon>Lepidoptera</taxon>
        <taxon>Glossata</taxon>
        <taxon>Ditrysia</taxon>
        <taxon>Papilionoidea</taxon>
        <taxon>Nymphalidae</taxon>
        <taxon>Danainae</taxon>
        <taxon>Danaini</taxon>
        <taxon>Danaina</taxon>
        <taxon>Danaus</taxon>
        <taxon>Anosia</taxon>
    </lineage>
</organism>
<accession>A0A8J2VS07</accession>
<name>A0A8J2VS07_9NEOP</name>
<sequence length="76" mass="8268">MRRSCRPGQFSRPARSRPAIRAIAANSFISPNKLYQTKRVCPAPCICSPSCSCCSWLRSLALSWKASDASSETASS</sequence>
<dbReference type="Proteomes" id="UP000789524">
    <property type="component" value="Unassembled WGS sequence"/>
</dbReference>
<proteinExistence type="predicted"/>
<comment type="caution">
    <text evidence="1">The sequence shown here is derived from an EMBL/GenBank/DDBJ whole genome shotgun (WGS) entry which is preliminary data.</text>
</comment>
<gene>
    <name evidence="1" type="ORF">DCHRY22_LOCUS5760</name>
</gene>
<reference evidence="1" key="1">
    <citation type="submission" date="2021-09" db="EMBL/GenBank/DDBJ databases">
        <authorList>
            <person name="Martin H S."/>
        </authorList>
    </citation>
    <scope>NUCLEOTIDE SEQUENCE</scope>
</reference>
<dbReference type="EMBL" id="CAKASE010000051">
    <property type="protein sequence ID" value="CAG9564824.1"/>
    <property type="molecule type" value="Genomic_DNA"/>
</dbReference>
<dbReference type="AlphaFoldDB" id="A0A8J2VS07"/>
<evidence type="ECO:0000313" key="1">
    <source>
        <dbReference type="EMBL" id="CAG9564824.1"/>
    </source>
</evidence>
<keyword evidence="2" id="KW-1185">Reference proteome</keyword>